<comment type="caution">
    <text evidence="8">The sequence shown here is derived from an EMBL/GenBank/DDBJ whole genome shotgun (WGS) entry which is preliminary data.</text>
</comment>
<reference evidence="8 9" key="1">
    <citation type="submission" date="2021-03" db="EMBL/GenBank/DDBJ databases">
        <authorList>
            <person name="Kim M.K."/>
        </authorList>
    </citation>
    <scope>NUCLEOTIDE SEQUENCE [LARGE SCALE GENOMIC DNA]</scope>
    <source>
        <strain evidence="8 9">BT507</strain>
    </source>
</reference>
<sequence length="425" mass="46311">MDSTDVVIVGAGAAGLLAARTLAQAGRQVLVLEARDRVGGRVHTCTPAGFSAPIEMGAEFLHGAVPLTRALLAEAGQTCYDSTGRAYAVRQGQLRVDDNFFEHLPQLLDKLQTLSHDLTLADFLHQEFLGEEHRGMREMAMQFAEGYDAADPTRVSAWALRDEWATGDADDSPRPVGGYGPLLDWLAQQAQEAGATLHLSRPVQEIQWQPGQVLIIDQQGQRYQARQLLLTVPLGVWQQPADQAGHLRFTPELPEYRAAAAALGFGVVTKFALEFREPVWEAKMPEMEFLFSDASVPTWWSQQPDTRPLLTGWLAGPAAERLRQHSDEQLLQHALDSLAYLLDTTAAALRQQLQAWHVANWGADPLARGAYSYPTVQATSARALLTTPIANTLFFAGEGLYEGPAAGTVEAALVSGQEVARAMLA</sequence>
<dbReference type="PANTHER" id="PTHR10742">
    <property type="entry name" value="FLAVIN MONOAMINE OXIDASE"/>
    <property type="match status" value="1"/>
</dbReference>
<feature type="domain" description="Amine oxidase" evidence="7">
    <location>
        <begin position="14"/>
        <end position="424"/>
    </location>
</feature>
<dbReference type="SUPFAM" id="SSF51905">
    <property type="entry name" value="FAD/NAD(P)-binding domain"/>
    <property type="match status" value="1"/>
</dbReference>
<dbReference type="Gene3D" id="3.50.50.60">
    <property type="entry name" value="FAD/NAD(P)-binding domain"/>
    <property type="match status" value="1"/>
</dbReference>
<evidence type="ECO:0000256" key="6">
    <source>
        <dbReference type="ARBA" id="ARBA00047321"/>
    </source>
</evidence>
<comment type="catalytic activity">
    <reaction evidence="6">
        <text>L-tryptophan + O2 = indole-3-acetamide + CO2 + H2O</text>
        <dbReference type="Rhea" id="RHEA:16165"/>
        <dbReference type="ChEBI" id="CHEBI:15377"/>
        <dbReference type="ChEBI" id="CHEBI:15379"/>
        <dbReference type="ChEBI" id="CHEBI:16031"/>
        <dbReference type="ChEBI" id="CHEBI:16526"/>
        <dbReference type="ChEBI" id="CHEBI:57912"/>
        <dbReference type="EC" id="1.13.12.3"/>
    </reaction>
</comment>
<dbReference type="Proteomes" id="UP000670527">
    <property type="component" value="Unassembled WGS sequence"/>
</dbReference>
<protein>
    <recommendedName>
        <fullName evidence="4">Tryptophan 2-monooxygenase</fullName>
        <ecNumber evidence="3">1.13.12.3</ecNumber>
    </recommendedName>
</protein>
<dbReference type="InterPro" id="IPR036188">
    <property type="entry name" value="FAD/NAD-bd_sf"/>
</dbReference>
<accession>A0ABS3TGT7</accession>
<keyword evidence="5" id="KW-0073">Auxin biosynthesis</keyword>
<keyword evidence="9" id="KW-1185">Reference proteome</keyword>
<dbReference type="PANTHER" id="PTHR10742:SF410">
    <property type="entry name" value="LYSINE-SPECIFIC HISTONE DEMETHYLASE 2"/>
    <property type="match status" value="1"/>
</dbReference>
<organism evidence="8 9">
    <name type="scientific">Hymenobacter defluvii</name>
    <dbReference type="NCBI Taxonomy" id="2054411"/>
    <lineage>
        <taxon>Bacteria</taxon>
        <taxon>Pseudomonadati</taxon>
        <taxon>Bacteroidota</taxon>
        <taxon>Cytophagia</taxon>
        <taxon>Cytophagales</taxon>
        <taxon>Hymenobacteraceae</taxon>
        <taxon>Hymenobacter</taxon>
    </lineage>
</organism>
<evidence type="ECO:0000256" key="2">
    <source>
        <dbReference type="ARBA" id="ARBA00005833"/>
    </source>
</evidence>
<evidence type="ECO:0000256" key="1">
    <source>
        <dbReference type="ARBA" id="ARBA00004814"/>
    </source>
</evidence>
<dbReference type="InterPro" id="IPR050281">
    <property type="entry name" value="Flavin_monoamine_oxidase"/>
</dbReference>
<proteinExistence type="inferred from homology"/>
<evidence type="ECO:0000259" key="7">
    <source>
        <dbReference type="Pfam" id="PF01593"/>
    </source>
</evidence>
<dbReference type="SUPFAM" id="SSF54373">
    <property type="entry name" value="FAD-linked reductases, C-terminal domain"/>
    <property type="match status" value="1"/>
</dbReference>
<evidence type="ECO:0000256" key="3">
    <source>
        <dbReference type="ARBA" id="ARBA00012535"/>
    </source>
</evidence>
<dbReference type="EMBL" id="JAGETX010000007">
    <property type="protein sequence ID" value="MBO3271814.1"/>
    <property type="molecule type" value="Genomic_DNA"/>
</dbReference>
<dbReference type="EC" id="1.13.12.3" evidence="3"/>
<evidence type="ECO:0000313" key="8">
    <source>
        <dbReference type="EMBL" id="MBO3271814.1"/>
    </source>
</evidence>
<evidence type="ECO:0000256" key="4">
    <source>
        <dbReference type="ARBA" id="ARBA00017871"/>
    </source>
</evidence>
<dbReference type="RefSeq" id="WP_208308119.1">
    <property type="nucleotide sequence ID" value="NZ_JAGETX010000007.1"/>
</dbReference>
<comment type="pathway">
    <text evidence="1">Plant hormone metabolism; auxin biosynthesis.</text>
</comment>
<dbReference type="Pfam" id="PF01593">
    <property type="entry name" value="Amino_oxidase"/>
    <property type="match status" value="1"/>
</dbReference>
<gene>
    <name evidence="8" type="ORF">J4D97_14230</name>
</gene>
<comment type="similarity">
    <text evidence="2">Belongs to the tryptophan 2-monooxygenase family.</text>
</comment>
<name>A0ABS3TGT7_9BACT</name>
<evidence type="ECO:0000313" key="9">
    <source>
        <dbReference type="Proteomes" id="UP000670527"/>
    </source>
</evidence>
<dbReference type="InterPro" id="IPR002937">
    <property type="entry name" value="Amino_oxidase"/>
</dbReference>
<evidence type="ECO:0000256" key="5">
    <source>
        <dbReference type="ARBA" id="ARBA00023070"/>
    </source>
</evidence>